<proteinExistence type="predicted"/>
<evidence type="ECO:0008006" key="4">
    <source>
        <dbReference type="Google" id="ProtNLM"/>
    </source>
</evidence>
<accession>A0ABS0HAR3</accession>
<keyword evidence="3" id="KW-1185">Reference proteome</keyword>
<dbReference type="EMBL" id="JADPUN010000422">
    <property type="protein sequence ID" value="MBF9135192.1"/>
    <property type="molecule type" value="Genomic_DNA"/>
</dbReference>
<reference evidence="2 3" key="1">
    <citation type="submission" date="2020-11" db="EMBL/GenBank/DDBJ databases">
        <title>A novel isolate from a Black sea contaminated sediment with potential to produce alkanes: Plantactinospora alkalitolerans sp. nov.</title>
        <authorList>
            <person name="Carro L."/>
            <person name="Veyisoglu A."/>
            <person name="Guven K."/>
            <person name="Schumann P."/>
            <person name="Klenk H.-P."/>
            <person name="Sahin N."/>
        </authorList>
    </citation>
    <scope>NUCLEOTIDE SEQUENCE [LARGE SCALE GENOMIC DNA]</scope>
    <source>
        <strain evidence="2 3">S1510</strain>
    </source>
</reference>
<comment type="caution">
    <text evidence="2">The sequence shown here is derived from an EMBL/GenBank/DDBJ whole genome shotgun (WGS) entry which is preliminary data.</text>
</comment>
<organism evidence="2 3">
    <name type="scientific">Plantactinospora alkalitolerans</name>
    <dbReference type="NCBI Taxonomy" id="2789879"/>
    <lineage>
        <taxon>Bacteria</taxon>
        <taxon>Bacillati</taxon>
        <taxon>Actinomycetota</taxon>
        <taxon>Actinomycetes</taxon>
        <taxon>Micromonosporales</taxon>
        <taxon>Micromonosporaceae</taxon>
        <taxon>Plantactinospora</taxon>
    </lineage>
</organism>
<name>A0ABS0HAR3_9ACTN</name>
<evidence type="ECO:0000256" key="1">
    <source>
        <dbReference type="SAM" id="MobiDB-lite"/>
    </source>
</evidence>
<evidence type="ECO:0000313" key="3">
    <source>
        <dbReference type="Proteomes" id="UP000638560"/>
    </source>
</evidence>
<sequence>MDAPTWPIVGGTGHRPERKPDAVEAWVRRQLPDVLRRLRDEHGTTTVISGLALGFDTWLADAALDLGLELWGYSPGRWQPKKWSGEQQAHWHELRRRATREEFADLGDAYNPKYFHVRNDWIFRDCHLGITDWRSARYDGGTYHAMGRAVHHRRPVIWLSPALDAPDCDRPCCQPRMPTLAKWKELLQDPKKKWQPRVEQSALPI</sequence>
<dbReference type="Gene3D" id="3.40.50.450">
    <property type="match status" value="1"/>
</dbReference>
<dbReference type="Proteomes" id="UP000638560">
    <property type="component" value="Unassembled WGS sequence"/>
</dbReference>
<feature type="region of interest" description="Disordered" evidence="1">
    <location>
        <begin position="1"/>
        <end position="20"/>
    </location>
</feature>
<evidence type="ECO:0000313" key="2">
    <source>
        <dbReference type="EMBL" id="MBF9135192.1"/>
    </source>
</evidence>
<dbReference type="RefSeq" id="WP_196206652.1">
    <property type="nucleotide sequence ID" value="NZ_JADPUN010000422.1"/>
</dbReference>
<gene>
    <name evidence="2" type="ORF">I0C86_40655</name>
</gene>
<dbReference type="SUPFAM" id="SSF102405">
    <property type="entry name" value="MCP/YpsA-like"/>
    <property type="match status" value="1"/>
</dbReference>
<protein>
    <recommendedName>
        <fullName evidence="4">SsDNA binding protein</fullName>
    </recommendedName>
</protein>